<dbReference type="SUPFAM" id="SSF89733">
    <property type="entry name" value="L-sulfolactate dehydrogenase-like"/>
    <property type="match status" value="1"/>
</dbReference>
<dbReference type="InterPro" id="IPR036111">
    <property type="entry name" value="Mal/L-sulfo/L-lacto_DH-like_sf"/>
</dbReference>
<proteinExistence type="predicted"/>
<dbReference type="OrthoDB" id="924592at2"/>
<dbReference type="InterPro" id="IPR043144">
    <property type="entry name" value="Mal/L-sulf/L-lact_DH-like_ah"/>
</dbReference>
<dbReference type="AlphaFoldDB" id="A0A1M6S7T9"/>
<evidence type="ECO:0000313" key="2">
    <source>
        <dbReference type="EMBL" id="SHK40741.1"/>
    </source>
</evidence>
<dbReference type="Proteomes" id="UP000184395">
    <property type="component" value="Unassembled WGS sequence"/>
</dbReference>
<evidence type="ECO:0000256" key="1">
    <source>
        <dbReference type="ARBA" id="ARBA00023002"/>
    </source>
</evidence>
<dbReference type="STRING" id="169427.SAMN05192548_102151"/>
<dbReference type="Gene3D" id="3.30.1370.60">
    <property type="entry name" value="Hypothetical oxidoreductase yiak, domain 2"/>
    <property type="match status" value="1"/>
</dbReference>
<dbReference type="InterPro" id="IPR003767">
    <property type="entry name" value="Malate/L-lactate_DH-like"/>
</dbReference>
<dbReference type="Gene3D" id="1.10.1530.10">
    <property type="match status" value="1"/>
</dbReference>
<dbReference type="Pfam" id="PF02615">
    <property type="entry name" value="Ldh_2"/>
    <property type="match status" value="1"/>
</dbReference>
<dbReference type="EMBL" id="FRAB01000021">
    <property type="protein sequence ID" value="SHK40741.1"/>
    <property type="molecule type" value="Genomic_DNA"/>
</dbReference>
<protein>
    <submittedName>
        <fullName evidence="2">3-dehydro-L-gulonate 2-dehydrogenase</fullName>
    </submittedName>
</protein>
<dbReference type="RefSeq" id="WP_073430265.1">
    <property type="nucleotide sequence ID" value="NZ_CADFGY010000021.1"/>
</dbReference>
<dbReference type="NCBIfam" id="NF009750">
    <property type="entry name" value="PRK13260.1"/>
    <property type="match status" value="1"/>
</dbReference>
<organism evidence="2 3">
    <name type="scientific">Paraburkholderia terricola</name>
    <dbReference type="NCBI Taxonomy" id="169427"/>
    <lineage>
        <taxon>Bacteria</taxon>
        <taxon>Pseudomonadati</taxon>
        <taxon>Pseudomonadota</taxon>
        <taxon>Betaproteobacteria</taxon>
        <taxon>Burkholderiales</taxon>
        <taxon>Burkholderiaceae</taxon>
        <taxon>Paraburkholderia</taxon>
    </lineage>
</organism>
<dbReference type="InterPro" id="IPR043143">
    <property type="entry name" value="Mal/L-sulf/L-lact_DH-like_NADP"/>
</dbReference>
<keyword evidence="1" id="KW-0560">Oxidoreductase</keyword>
<sequence>MSRIPLAEMQKMITSAFLNAGMNEQDAQTCARIHTESTCDGVNSHGVNRVARFVDYVNKGWINLEGKPSLVKSLSAIEVYDGNRGPGVLNALFATDRAMEIAEQQGVGIVALRNTTHWMRGGAYGWRAADRGYIAISWTNTESCMPAWGGKDTRVGNNPFVMAVPRAKGNIVLDMAMSQYSYGKLQVTRLKGKDMPFPAGFDSHGNLTVKPGPIEASMRILPMGYWKGSGFAIILDVLAAVLSEGLATNEIDKIQEGSCTGCSQIFILIDPRKLGGEAFTNQVADSVADYVNSSELAEDSREVLYPGQSALRTRNEQRENGIVVDDTVWSEVLALAAAKVGTSTDS</sequence>
<reference evidence="2 3" key="1">
    <citation type="submission" date="2016-11" db="EMBL/GenBank/DDBJ databases">
        <authorList>
            <person name="Jaros S."/>
            <person name="Januszkiewicz K."/>
            <person name="Wedrychowicz H."/>
        </authorList>
    </citation>
    <scope>NUCLEOTIDE SEQUENCE [LARGE SCALE GENOMIC DNA]</scope>
    <source>
        <strain evidence="2 3">LMG 20594</strain>
    </source>
</reference>
<dbReference type="PANTHER" id="PTHR11091">
    <property type="entry name" value="OXIDOREDUCTASE-RELATED"/>
    <property type="match status" value="1"/>
</dbReference>
<dbReference type="PANTHER" id="PTHR11091:SF3">
    <property type="entry name" value="2,3-DIKETO-L-GULONATE REDUCTASE"/>
    <property type="match status" value="1"/>
</dbReference>
<gene>
    <name evidence="2" type="ORF">SAMN05192548_102151</name>
</gene>
<evidence type="ECO:0000313" key="3">
    <source>
        <dbReference type="Proteomes" id="UP000184395"/>
    </source>
</evidence>
<accession>A0A1M6S7T9</accession>
<name>A0A1M6S7T9_9BURK</name>
<dbReference type="GO" id="GO:0016491">
    <property type="term" value="F:oxidoreductase activity"/>
    <property type="evidence" value="ECO:0007669"/>
    <property type="project" value="UniProtKB-KW"/>
</dbReference>